<dbReference type="Proteomes" id="UP000469890">
    <property type="component" value="Unassembled WGS sequence"/>
</dbReference>
<feature type="non-terminal residue" evidence="1">
    <location>
        <position position="125"/>
    </location>
</feature>
<proteinExistence type="predicted"/>
<feature type="non-terminal residue" evidence="1">
    <location>
        <position position="1"/>
    </location>
</feature>
<reference evidence="1 2" key="1">
    <citation type="submission" date="2019-09" db="EMBL/GenBank/DDBJ databases">
        <authorList>
            <consortium name="DOE Joint Genome Institute"/>
            <person name="Mondo S.J."/>
            <person name="Navarro-Mendoza M.I."/>
            <person name="Perez-Arques C."/>
            <person name="Panchal S."/>
            <person name="Nicolas F.E."/>
            <person name="Ganguly P."/>
            <person name="Pangilinan J."/>
            <person name="Grigoriev I."/>
            <person name="Heitman J."/>
            <person name="Sanya K."/>
            <person name="Garre V."/>
        </authorList>
    </citation>
    <scope>NUCLEOTIDE SEQUENCE [LARGE SCALE GENOMIC DNA]</scope>
    <source>
        <strain evidence="1 2">MU402</strain>
    </source>
</reference>
<gene>
    <name evidence="1" type="ORF">FB192DRAFT_1252030</name>
</gene>
<protein>
    <submittedName>
        <fullName evidence="1">Uncharacterized protein</fullName>
    </submittedName>
</protein>
<evidence type="ECO:0000313" key="2">
    <source>
        <dbReference type="Proteomes" id="UP000469890"/>
    </source>
</evidence>
<accession>A0A8H4BPG8</accession>
<organism evidence="1 2">
    <name type="scientific">Mucor circinelloides f. lusitanicus</name>
    <name type="common">Mucor racemosus var. lusitanicus</name>
    <dbReference type="NCBI Taxonomy" id="29924"/>
    <lineage>
        <taxon>Eukaryota</taxon>
        <taxon>Fungi</taxon>
        <taxon>Fungi incertae sedis</taxon>
        <taxon>Mucoromycota</taxon>
        <taxon>Mucoromycotina</taxon>
        <taxon>Mucoromycetes</taxon>
        <taxon>Mucorales</taxon>
        <taxon>Mucorineae</taxon>
        <taxon>Mucoraceae</taxon>
        <taxon>Mucor</taxon>
    </lineage>
</organism>
<dbReference type="EMBL" id="JAAECE010000002">
    <property type="protein sequence ID" value="KAF1805839.1"/>
    <property type="molecule type" value="Genomic_DNA"/>
</dbReference>
<evidence type="ECO:0000313" key="1">
    <source>
        <dbReference type="EMBL" id="KAF1805839.1"/>
    </source>
</evidence>
<name>A0A8H4BPG8_MUCCL</name>
<sequence>DSYWIQKAYLDAFRLLKSGFIPLQSQTEGNIVKRVWPCLDTCFDFSTVKTVSGEKCSKASANAANQNRCLSVFGRQSSGRKMDYIFMEPETSIEVGCAECGLVSGVKTTKELLDAGFKMPKVLKD</sequence>
<comment type="caution">
    <text evidence="1">The sequence shown here is derived from an EMBL/GenBank/DDBJ whole genome shotgun (WGS) entry which is preliminary data.</text>
</comment>
<dbReference type="AlphaFoldDB" id="A0A8H4BPG8"/>